<dbReference type="InterPro" id="IPR036869">
    <property type="entry name" value="J_dom_sf"/>
</dbReference>
<dbReference type="SUPFAM" id="SSF46565">
    <property type="entry name" value="Chaperone J-domain"/>
    <property type="match status" value="1"/>
</dbReference>
<dbReference type="SMART" id="SM00271">
    <property type="entry name" value="DnaJ"/>
    <property type="match status" value="1"/>
</dbReference>
<proteinExistence type="predicted"/>
<evidence type="ECO:0000313" key="2">
    <source>
        <dbReference type="EMBL" id="QHT16327.1"/>
    </source>
</evidence>
<protein>
    <recommendedName>
        <fullName evidence="1">J domain-containing protein</fullName>
    </recommendedName>
</protein>
<dbReference type="InterPro" id="IPR001623">
    <property type="entry name" value="DnaJ_domain"/>
</dbReference>
<dbReference type="CDD" id="cd06257">
    <property type="entry name" value="DnaJ"/>
    <property type="match status" value="1"/>
</dbReference>
<dbReference type="AlphaFoldDB" id="A0A6C0DIH8"/>
<dbReference type="Gene3D" id="1.10.287.110">
    <property type="entry name" value="DnaJ domain"/>
    <property type="match status" value="1"/>
</dbReference>
<reference evidence="2" key="1">
    <citation type="journal article" date="2020" name="Nature">
        <title>Giant virus diversity and host interactions through global metagenomics.</title>
        <authorList>
            <person name="Schulz F."/>
            <person name="Roux S."/>
            <person name="Paez-Espino D."/>
            <person name="Jungbluth S."/>
            <person name="Walsh D.A."/>
            <person name="Denef V.J."/>
            <person name="McMahon K.D."/>
            <person name="Konstantinidis K.T."/>
            <person name="Eloe-Fadrosh E.A."/>
            <person name="Kyrpides N.C."/>
            <person name="Woyke T."/>
        </authorList>
    </citation>
    <scope>NUCLEOTIDE SEQUENCE</scope>
    <source>
        <strain evidence="2">GVMAG-M-3300023174-182</strain>
    </source>
</reference>
<accession>A0A6C0DIH8</accession>
<dbReference type="EMBL" id="MN739620">
    <property type="protein sequence ID" value="QHT16327.1"/>
    <property type="molecule type" value="Genomic_DNA"/>
</dbReference>
<name>A0A6C0DIH8_9ZZZZ</name>
<dbReference type="PROSITE" id="PS50076">
    <property type="entry name" value="DNAJ_2"/>
    <property type="match status" value="1"/>
</dbReference>
<sequence length="332" mass="39460">MDIKLALEILEIDTSQINYKNITLKYLKKKYHKLALQNHPDKNGNTIETKMKFQNINDAYHYLVKELNWLNECHDDIKREYNSEEETQDQRQQQQSPYMELLQIFMRGVFEGKYNDIIFKIIQDIVLGCKKISLKLFEDLDKDTCVKIYSFLSKYQKTLHINTITLSNMREIVQEKFNDVLVYKLNPSINDLINNNIFKLNVFDEICYVPLWIKESYFDISNCEIITLCEPELPDNILIDDNNNLYVTKRISIKDELIDLIQHGGDLKIYIGEKVFEIPTKELNMKKEQVYIIKNMGLLKNVDDIDFETYLDDQKNKDLFKNADIIVNIEFY</sequence>
<dbReference type="Pfam" id="PF00226">
    <property type="entry name" value="DnaJ"/>
    <property type="match status" value="1"/>
</dbReference>
<organism evidence="2">
    <name type="scientific">viral metagenome</name>
    <dbReference type="NCBI Taxonomy" id="1070528"/>
    <lineage>
        <taxon>unclassified sequences</taxon>
        <taxon>metagenomes</taxon>
        <taxon>organismal metagenomes</taxon>
    </lineage>
</organism>
<evidence type="ECO:0000259" key="1">
    <source>
        <dbReference type="PROSITE" id="PS50076"/>
    </source>
</evidence>
<feature type="domain" description="J" evidence="1">
    <location>
        <begin position="5"/>
        <end position="85"/>
    </location>
</feature>